<dbReference type="GO" id="GO:0003697">
    <property type="term" value="F:single-stranded DNA binding"/>
    <property type="evidence" value="ECO:0007669"/>
    <property type="project" value="InterPro"/>
</dbReference>
<dbReference type="InterPro" id="IPR013610">
    <property type="entry name" value="ArdC_N"/>
</dbReference>
<dbReference type="Pfam" id="PF18818">
    <property type="entry name" value="MPTase-PolyVal"/>
    <property type="match status" value="1"/>
</dbReference>
<dbReference type="AlphaFoldDB" id="A0A0M0GET5"/>
<name>A0A0M0GET5_SPOGL</name>
<evidence type="ECO:0000259" key="2">
    <source>
        <dbReference type="Pfam" id="PF18818"/>
    </source>
</evidence>
<comment type="caution">
    <text evidence="3">The sequence shown here is derived from an EMBL/GenBank/DDBJ whole genome shotgun (WGS) entry which is preliminary data.</text>
</comment>
<accession>A0A0M0GET5</accession>
<dbReference type="InterPro" id="IPR041459">
    <property type="entry name" value="MPTase-PolyVal"/>
</dbReference>
<evidence type="ECO:0008006" key="5">
    <source>
        <dbReference type="Google" id="ProtNLM"/>
    </source>
</evidence>
<dbReference type="Pfam" id="PF08401">
    <property type="entry name" value="ArdcN"/>
    <property type="match status" value="1"/>
</dbReference>
<feature type="domain" description="N-terminal" evidence="1">
    <location>
        <begin position="2"/>
        <end position="110"/>
    </location>
</feature>
<dbReference type="PATRIC" id="fig|1459.3.peg.3677"/>
<feature type="domain" description="Polyvalent protein metallopeptidase" evidence="2">
    <location>
        <begin position="140"/>
        <end position="272"/>
    </location>
</feature>
<dbReference type="RefSeq" id="WP_053435668.1">
    <property type="nucleotide sequence ID" value="NZ_LGUF01000007.1"/>
</dbReference>
<evidence type="ECO:0000259" key="1">
    <source>
        <dbReference type="Pfam" id="PF08401"/>
    </source>
</evidence>
<keyword evidence="4" id="KW-1185">Reference proteome</keyword>
<proteinExistence type="predicted"/>
<dbReference type="PIRSF" id="PIRSF037112">
    <property type="entry name" value="Antirestriction_ArdC"/>
    <property type="match status" value="1"/>
</dbReference>
<dbReference type="OrthoDB" id="9792687at2"/>
<gene>
    <name evidence="3" type="ORF">AF332_16790</name>
</gene>
<dbReference type="InterPro" id="IPR017113">
    <property type="entry name" value="Antirestriction_ArdC"/>
</dbReference>
<evidence type="ECO:0000313" key="3">
    <source>
        <dbReference type="EMBL" id="KON88293.1"/>
    </source>
</evidence>
<sequence length="292" mass="33205">MDAQQIVTNRLIEKLEEGVVPWRMPWNGTGVARRWVVDKPYRGLNAMILPPGEYASLKQIKEAGGRVKKEELKNWYMSVYWHWFKVKVGDAGVEDGSDDEANYKKMAKPYYYRVYEINKQCEGLASKVDQTEKLDFNPVEEAEKLLAAYKDKPRIQYGPGGAYYMAIFDFINMPKKEDFHSVEEFYSTIFHELVHSTGSISRLKREGVVDPTKFGSEKYAKEELVAEMGASMICVMAGLDTTDLQENSASYINGWLQKLKGDKKFIFSAASQAQAAVDYMTGVSHEEEPVPA</sequence>
<evidence type="ECO:0000313" key="4">
    <source>
        <dbReference type="Proteomes" id="UP000037109"/>
    </source>
</evidence>
<dbReference type="Proteomes" id="UP000037109">
    <property type="component" value="Unassembled WGS sequence"/>
</dbReference>
<protein>
    <recommendedName>
        <fullName evidence="5">Antirestriction protein</fullName>
    </recommendedName>
</protein>
<reference evidence="4" key="1">
    <citation type="submission" date="2015-07" db="EMBL/GenBank/DDBJ databases">
        <title>Fjat-10036 dsm4.</title>
        <authorList>
            <person name="Liu B."/>
            <person name="Wang J."/>
            <person name="Zhu Y."/>
            <person name="Liu G."/>
            <person name="Chen Q."/>
            <person name="Chen Z."/>
            <person name="Lan J."/>
            <person name="Che J."/>
            <person name="Ge C."/>
            <person name="Shi H."/>
            <person name="Pan Z."/>
            <person name="Liu X."/>
        </authorList>
    </citation>
    <scope>NUCLEOTIDE SEQUENCE [LARGE SCALE GENOMIC DNA]</scope>
    <source>
        <strain evidence="4">DSM 4</strain>
    </source>
</reference>
<dbReference type="EMBL" id="LGUF01000007">
    <property type="protein sequence ID" value="KON88293.1"/>
    <property type="molecule type" value="Genomic_DNA"/>
</dbReference>
<organism evidence="3 4">
    <name type="scientific">Sporosarcina globispora</name>
    <name type="common">Bacillus globisporus</name>
    <dbReference type="NCBI Taxonomy" id="1459"/>
    <lineage>
        <taxon>Bacteria</taxon>
        <taxon>Bacillati</taxon>
        <taxon>Bacillota</taxon>
        <taxon>Bacilli</taxon>
        <taxon>Bacillales</taxon>
        <taxon>Caryophanaceae</taxon>
        <taxon>Sporosarcina</taxon>
    </lineage>
</organism>